<dbReference type="Proteomes" id="UP000019149">
    <property type="component" value="Unassembled WGS sequence"/>
</dbReference>
<dbReference type="OrthoDB" id="6253194at2759"/>
<name>W6TZ86_ECHGR</name>
<comment type="caution">
    <text evidence="1">The sequence shown here is derived from an EMBL/GenBank/DDBJ whole genome shotgun (WGS) entry which is preliminary data.</text>
</comment>
<sequence>MEHWETRPVKTGRCETEGVEMWCWSKASDSSECTFWEFWSSDEGVGSNPTADTSFAIGTGIQRKVQPRFIIVQVAINYSDTGSIAISAHNLGFATITSLDYLAEVWSVANVMQNRQLMESCLPPIVRHFENLCLRGEMLMHATAEYFEVLLDRKRQGGMSEETKFKVISKWLDAGREECGVEKRPKAFGKTNSKNDVYRLPPQSQTEYWEY</sequence>
<dbReference type="EMBL" id="APAU02000336">
    <property type="protein sequence ID" value="EUB54110.1"/>
    <property type="molecule type" value="Genomic_DNA"/>
</dbReference>
<evidence type="ECO:0000313" key="2">
    <source>
        <dbReference type="Proteomes" id="UP000019149"/>
    </source>
</evidence>
<dbReference type="KEGG" id="egl:EGR_11031"/>
<gene>
    <name evidence="1" type="ORF">EGR_11031</name>
</gene>
<dbReference type="CTD" id="36346746"/>
<proteinExistence type="predicted"/>
<evidence type="ECO:0000313" key="1">
    <source>
        <dbReference type="EMBL" id="EUB54110.1"/>
    </source>
</evidence>
<accession>W6TZ86</accession>
<protein>
    <submittedName>
        <fullName evidence="1">Uncharacterized protein</fullName>
    </submittedName>
</protein>
<dbReference type="AlphaFoldDB" id="W6TZ86"/>
<reference evidence="1 2" key="1">
    <citation type="journal article" date="2013" name="Nat. Genet.">
        <title>The genome of the hydatid tapeworm Echinococcus granulosus.</title>
        <authorList>
            <person name="Zheng H."/>
            <person name="Zhang W."/>
            <person name="Zhang L."/>
            <person name="Zhang Z."/>
            <person name="Li J."/>
            <person name="Lu G."/>
            <person name="Zhu Y."/>
            <person name="Wang Y."/>
            <person name="Huang Y."/>
            <person name="Liu J."/>
            <person name="Kang H."/>
            <person name="Chen J."/>
            <person name="Wang L."/>
            <person name="Chen A."/>
            <person name="Yu S."/>
            <person name="Gao Z."/>
            <person name="Jin L."/>
            <person name="Gu W."/>
            <person name="Wang Z."/>
            <person name="Zhao L."/>
            <person name="Shi B."/>
            <person name="Wen H."/>
            <person name="Lin R."/>
            <person name="Jones M.K."/>
            <person name="Brejova B."/>
            <person name="Vinar T."/>
            <person name="Zhao G."/>
            <person name="McManus D.P."/>
            <person name="Chen Z."/>
            <person name="Zhou Y."/>
            <person name="Wang S."/>
        </authorList>
    </citation>
    <scope>NUCLEOTIDE SEQUENCE [LARGE SCALE GENOMIC DNA]</scope>
</reference>
<keyword evidence="2" id="KW-1185">Reference proteome</keyword>
<dbReference type="RefSeq" id="XP_024345306.1">
    <property type="nucleotide sequence ID" value="XM_024500280.1"/>
</dbReference>
<dbReference type="GeneID" id="36346746"/>
<organism evidence="1 2">
    <name type="scientific">Echinococcus granulosus</name>
    <name type="common">Hydatid tapeworm</name>
    <dbReference type="NCBI Taxonomy" id="6210"/>
    <lineage>
        <taxon>Eukaryota</taxon>
        <taxon>Metazoa</taxon>
        <taxon>Spiralia</taxon>
        <taxon>Lophotrochozoa</taxon>
        <taxon>Platyhelminthes</taxon>
        <taxon>Cestoda</taxon>
        <taxon>Eucestoda</taxon>
        <taxon>Cyclophyllidea</taxon>
        <taxon>Taeniidae</taxon>
        <taxon>Echinococcus</taxon>
        <taxon>Echinococcus granulosus group</taxon>
    </lineage>
</organism>